<dbReference type="AlphaFoldDB" id="A0A2T0FH41"/>
<feature type="region of interest" description="Disordered" evidence="1">
    <location>
        <begin position="156"/>
        <end position="183"/>
    </location>
</feature>
<evidence type="ECO:0000256" key="1">
    <source>
        <dbReference type="SAM" id="MobiDB-lite"/>
    </source>
</evidence>
<keyword evidence="3" id="KW-1185">Reference proteome</keyword>
<dbReference type="RefSeq" id="XP_024664256.1">
    <property type="nucleotide sequence ID" value="XM_024808488.1"/>
</dbReference>
<dbReference type="OrthoDB" id="2553626at2759"/>
<feature type="compositionally biased region" description="Basic and acidic residues" evidence="1">
    <location>
        <begin position="115"/>
        <end position="125"/>
    </location>
</feature>
<dbReference type="STRING" id="45607.A0A2T0FH41"/>
<organism evidence="2 3">
    <name type="scientific">Wickerhamiella sorbophila</name>
    <dbReference type="NCBI Taxonomy" id="45607"/>
    <lineage>
        <taxon>Eukaryota</taxon>
        <taxon>Fungi</taxon>
        <taxon>Dikarya</taxon>
        <taxon>Ascomycota</taxon>
        <taxon>Saccharomycotina</taxon>
        <taxon>Dipodascomycetes</taxon>
        <taxon>Dipodascales</taxon>
        <taxon>Trichomonascaceae</taxon>
        <taxon>Wickerhamiella</taxon>
    </lineage>
</organism>
<dbReference type="EMBL" id="NDIQ01000021">
    <property type="protein sequence ID" value="PRT54311.1"/>
    <property type="molecule type" value="Genomic_DNA"/>
</dbReference>
<reference evidence="2 3" key="1">
    <citation type="submission" date="2017-04" db="EMBL/GenBank/DDBJ databases">
        <title>Genome sequencing of [Candida] sorbophila.</title>
        <authorList>
            <person name="Ahn J.O."/>
        </authorList>
    </citation>
    <scope>NUCLEOTIDE SEQUENCE [LARGE SCALE GENOMIC DNA]</scope>
    <source>
        <strain evidence="2 3">DS02</strain>
    </source>
</reference>
<protein>
    <recommendedName>
        <fullName evidence="4">Protein SCD5</fullName>
    </recommendedName>
</protein>
<name>A0A2T0FH41_9ASCO</name>
<dbReference type="Proteomes" id="UP000238350">
    <property type="component" value="Unassembled WGS sequence"/>
</dbReference>
<evidence type="ECO:0000313" key="2">
    <source>
        <dbReference type="EMBL" id="PRT54311.1"/>
    </source>
</evidence>
<feature type="compositionally biased region" description="Polar residues" evidence="1">
    <location>
        <begin position="126"/>
        <end position="135"/>
    </location>
</feature>
<evidence type="ECO:0008006" key="4">
    <source>
        <dbReference type="Google" id="ProtNLM"/>
    </source>
</evidence>
<sequence length="404" mass="43533">MESLPPNLTVEALALSPAETKTYLRWYTDLLLRKRGETIAVNDAMAFVDNFGLSELDKNRILKLFGGQMVTVEPAQFYAFLRLCGHAKQGRSLRKELAFVSAPVPKPRSILSKRKASEGVDRSDSPDSVTSNPFRKTSGGAKDIDTFMSLMIGKPATTGSSNGHRKKRVTFDSGPPQVAEAAQRSMEELLRQRGVELPVAPSAPPPPILEKPQEDEPDVAINPNSHFAQVNIDSVLVHGTSVVPPAPPPRRLTPNMTGPTQMVQIGVLAPETSLSAVASSALQPNHTGQLPVPAFPNAARQSSPQILAPQAAMLSQPYPAPSYQSVPSPQNLSPMPTGLEFLNSVSRSSPQNLSPANTGYARPTAMAAPVTLGNDYDIAPPPPFRRAANPYDTQAMRNQVNNLW</sequence>
<accession>A0A2T0FH41</accession>
<evidence type="ECO:0000313" key="3">
    <source>
        <dbReference type="Proteomes" id="UP000238350"/>
    </source>
</evidence>
<gene>
    <name evidence="2" type="ORF">B9G98_01931</name>
</gene>
<feature type="region of interest" description="Disordered" evidence="1">
    <location>
        <begin position="110"/>
        <end position="140"/>
    </location>
</feature>
<comment type="caution">
    <text evidence="2">The sequence shown here is derived from an EMBL/GenBank/DDBJ whole genome shotgun (WGS) entry which is preliminary data.</text>
</comment>
<dbReference type="GeneID" id="36515679"/>
<proteinExistence type="predicted"/>